<dbReference type="Proteomes" id="UP001500866">
    <property type="component" value="Unassembled WGS sequence"/>
</dbReference>
<proteinExistence type="predicted"/>
<keyword evidence="1" id="KW-0812">Transmembrane</keyword>
<comment type="caution">
    <text evidence="2">The sequence shown here is derived from an EMBL/GenBank/DDBJ whole genome shotgun (WGS) entry which is preliminary data.</text>
</comment>
<keyword evidence="1" id="KW-1133">Transmembrane helix</keyword>
<keyword evidence="1" id="KW-0472">Membrane</keyword>
<feature type="transmembrane region" description="Helical" evidence="1">
    <location>
        <begin position="12"/>
        <end position="33"/>
    </location>
</feature>
<organism evidence="2 3">
    <name type="scientific">Virgibacillus siamensis</name>
    <dbReference type="NCBI Taxonomy" id="480071"/>
    <lineage>
        <taxon>Bacteria</taxon>
        <taxon>Bacillati</taxon>
        <taxon>Bacillota</taxon>
        <taxon>Bacilli</taxon>
        <taxon>Bacillales</taxon>
        <taxon>Bacillaceae</taxon>
        <taxon>Virgibacillus</taxon>
    </lineage>
</organism>
<feature type="transmembrane region" description="Helical" evidence="1">
    <location>
        <begin position="39"/>
        <end position="61"/>
    </location>
</feature>
<name>A0ABP3RIB8_9BACI</name>
<reference evidence="3" key="1">
    <citation type="journal article" date="2019" name="Int. J. Syst. Evol. Microbiol.">
        <title>The Global Catalogue of Microorganisms (GCM) 10K type strain sequencing project: providing services to taxonomists for standard genome sequencing and annotation.</title>
        <authorList>
            <consortium name="The Broad Institute Genomics Platform"/>
            <consortium name="The Broad Institute Genome Sequencing Center for Infectious Disease"/>
            <person name="Wu L."/>
            <person name="Ma J."/>
        </authorList>
    </citation>
    <scope>NUCLEOTIDE SEQUENCE [LARGE SCALE GENOMIC DNA]</scope>
    <source>
        <strain evidence="3">JCM 15395</strain>
    </source>
</reference>
<evidence type="ECO:0000313" key="2">
    <source>
        <dbReference type="EMBL" id="GAA0611157.1"/>
    </source>
</evidence>
<evidence type="ECO:0000313" key="3">
    <source>
        <dbReference type="Proteomes" id="UP001500866"/>
    </source>
</evidence>
<gene>
    <name evidence="2" type="ORF">GCM10009001_30510</name>
</gene>
<sequence length="67" mass="7427">MLLSKFNRKGKICAFIGIWTAAFGIAFNRSIGISDIPDLLASFSIPLIVIGILLLILSNFFKRNRAE</sequence>
<accession>A0ABP3RIB8</accession>
<protein>
    <submittedName>
        <fullName evidence="2">Uncharacterized protein</fullName>
    </submittedName>
</protein>
<evidence type="ECO:0000256" key="1">
    <source>
        <dbReference type="SAM" id="Phobius"/>
    </source>
</evidence>
<keyword evidence="3" id="KW-1185">Reference proteome</keyword>
<dbReference type="EMBL" id="BAAADS010000025">
    <property type="protein sequence ID" value="GAA0611157.1"/>
    <property type="molecule type" value="Genomic_DNA"/>
</dbReference>